<dbReference type="Proteomes" id="UP000887580">
    <property type="component" value="Unplaced"/>
</dbReference>
<sequence>MILAKENQWPTSEDAYEKYVSYCDNPTIAPPELNGITPDDCNIIVQPNSFCLVSTTQMFKTSTSAANTEITIESITETPQMSTPSIVENEYMILAEENEWPTSKDAYEKYVSYCDNPTNPPPELNGITRKSLN</sequence>
<name>A0AC35FLH3_9BILA</name>
<reference evidence="2" key="1">
    <citation type="submission" date="2022-11" db="UniProtKB">
        <authorList>
            <consortium name="WormBaseParasite"/>
        </authorList>
    </citation>
    <scope>IDENTIFICATION</scope>
</reference>
<dbReference type="WBParaSite" id="PS1159_v2.g1865.t1">
    <property type="protein sequence ID" value="PS1159_v2.g1865.t1"/>
    <property type="gene ID" value="PS1159_v2.g1865"/>
</dbReference>
<proteinExistence type="predicted"/>
<accession>A0AC35FLH3</accession>
<organism evidence="1 2">
    <name type="scientific">Panagrolaimus sp. PS1159</name>
    <dbReference type="NCBI Taxonomy" id="55785"/>
    <lineage>
        <taxon>Eukaryota</taxon>
        <taxon>Metazoa</taxon>
        <taxon>Ecdysozoa</taxon>
        <taxon>Nematoda</taxon>
        <taxon>Chromadorea</taxon>
        <taxon>Rhabditida</taxon>
        <taxon>Tylenchina</taxon>
        <taxon>Panagrolaimomorpha</taxon>
        <taxon>Panagrolaimoidea</taxon>
        <taxon>Panagrolaimidae</taxon>
        <taxon>Panagrolaimus</taxon>
    </lineage>
</organism>
<evidence type="ECO:0000313" key="2">
    <source>
        <dbReference type="WBParaSite" id="PS1159_v2.g1865.t1"/>
    </source>
</evidence>
<evidence type="ECO:0000313" key="1">
    <source>
        <dbReference type="Proteomes" id="UP000887580"/>
    </source>
</evidence>
<protein>
    <submittedName>
        <fullName evidence="2">Uncharacterized protein</fullName>
    </submittedName>
</protein>